<reference evidence="1" key="1">
    <citation type="journal article" date="2021" name="Proc. Natl. Acad. Sci. U.S.A.">
        <title>A Catalog of Tens of Thousands of Viruses from Human Metagenomes Reveals Hidden Associations with Chronic Diseases.</title>
        <authorList>
            <person name="Tisza M.J."/>
            <person name="Buck C.B."/>
        </authorList>
    </citation>
    <scope>NUCLEOTIDE SEQUENCE</scope>
    <source>
        <strain evidence="1">CtKRd3</strain>
    </source>
</reference>
<proteinExistence type="predicted"/>
<name>A0A8S5SN01_9VIRU</name>
<sequence length="33" mass="4146">MLIIAVTSNRRQIYRLFLSNQKKTDFFRFYYIV</sequence>
<organism evidence="1">
    <name type="scientific">Microviridae sp. ctKRd3</name>
    <dbReference type="NCBI Taxonomy" id="2827642"/>
    <lineage>
        <taxon>Viruses</taxon>
        <taxon>Monodnaviria</taxon>
        <taxon>Sangervirae</taxon>
        <taxon>Phixviricota</taxon>
        <taxon>Malgrandaviricetes</taxon>
        <taxon>Petitvirales</taxon>
        <taxon>Microviridae</taxon>
    </lineage>
</organism>
<protein>
    <submittedName>
        <fullName evidence="1">Uncharacterized protein</fullName>
    </submittedName>
</protein>
<accession>A0A8S5SN01</accession>
<dbReference type="EMBL" id="BK032633">
    <property type="protein sequence ID" value="DAF52334.1"/>
    <property type="molecule type" value="Genomic_DNA"/>
</dbReference>
<evidence type="ECO:0000313" key="1">
    <source>
        <dbReference type="EMBL" id="DAF52334.1"/>
    </source>
</evidence>